<evidence type="ECO:0000256" key="3">
    <source>
        <dbReference type="ARBA" id="ARBA00022833"/>
    </source>
</evidence>
<gene>
    <name evidence="6" type="ORF">Pyn_27020</name>
</gene>
<keyword evidence="7" id="KW-1185">Reference proteome</keyword>
<dbReference type="STRING" id="2094558.A0A314UZJ3"/>
<accession>A0A314UZJ3</accession>
<name>A0A314UZJ3_PRUYE</name>
<evidence type="ECO:0000256" key="2">
    <source>
        <dbReference type="ARBA" id="ARBA00022771"/>
    </source>
</evidence>
<evidence type="ECO:0000256" key="4">
    <source>
        <dbReference type="PROSITE-ProRule" id="PRU00024"/>
    </source>
</evidence>
<dbReference type="InterPro" id="IPR049808">
    <property type="entry name" value="CONSTANS-like_Bbox1"/>
</dbReference>
<dbReference type="InterPro" id="IPR000315">
    <property type="entry name" value="Znf_B-box"/>
</dbReference>
<evidence type="ECO:0000259" key="5">
    <source>
        <dbReference type="PROSITE" id="PS50119"/>
    </source>
</evidence>
<feature type="domain" description="B box-type" evidence="5">
    <location>
        <begin position="1"/>
        <end position="47"/>
    </location>
</feature>
<keyword evidence="3" id="KW-0862">Zinc</keyword>
<dbReference type="PANTHER" id="PTHR31717">
    <property type="entry name" value="ZINC FINGER PROTEIN CONSTANS-LIKE 10"/>
    <property type="match status" value="1"/>
</dbReference>
<dbReference type="CDD" id="cd19821">
    <property type="entry name" value="Bbox1_BBX-like"/>
    <property type="match status" value="1"/>
</dbReference>
<dbReference type="GO" id="GO:0008270">
    <property type="term" value="F:zinc ion binding"/>
    <property type="evidence" value="ECO:0007669"/>
    <property type="project" value="UniProtKB-KW"/>
</dbReference>
<dbReference type="PROSITE" id="PS50119">
    <property type="entry name" value="ZF_BBOX"/>
    <property type="match status" value="2"/>
</dbReference>
<proteinExistence type="predicted"/>
<feature type="domain" description="B box-type" evidence="5">
    <location>
        <begin position="43"/>
        <end position="86"/>
    </location>
</feature>
<keyword evidence="1" id="KW-0479">Metal-binding</keyword>
<dbReference type="PANTHER" id="PTHR31717:SF137">
    <property type="entry name" value="B BOX-TYPE DOMAIN-CONTAINING PROTEIN"/>
    <property type="match status" value="1"/>
</dbReference>
<evidence type="ECO:0000256" key="1">
    <source>
        <dbReference type="ARBA" id="ARBA00022723"/>
    </source>
</evidence>
<sequence length="492" mass="55129">MKKLCEFCSALRPVVYCKADAAHLCLSCDAKVHSANTLFNRHLRTILCDSCKYRPAYVQCLDHKMFMCQDCDRTLHIASQHQKRAISSYTGCPSAKDFAAFWGFELNELDNSAHLDGTLSTSCGSSCDSSAVNLDSCEQFCSQVEGFAAANSPTLAPAPGVESEVGSSSQQYKISHEGQEHKSTCFILHQILDLKRLQLTEGSSPSLLIRGKEQSDLSSSVHHTSKRFDDNLDQSLQHSEITRFRQRDSLLQDLKVDNLPFPFSQPEHMPPSSTAGLPLDTESFWQCRSPVESCQLWAQNMQDIGVCEELVCHDDFNMPDVDMTFQNFEELFGGDQDPTRALLDDKDVSYSSVLKYITLDKSDNGHARARMEHAASEVSSIFFNKVQNLEGSMDYCPCPIQPSSSTLSFCMSRFSAESSSTDCHESRLSPYIATGETSRNSPHDQEGGRFEARANAMTRYKEKKHSRLLVRKNRYPFRKGTADNVSENKEEL</sequence>
<dbReference type="SMART" id="SM00336">
    <property type="entry name" value="BBOX"/>
    <property type="match status" value="2"/>
</dbReference>
<keyword evidence="2 4" id="KW-0863">Zinc-finger</keyword>
<dbReference type="Proteomes" id="UP000250321">
    <property type="component" value="Unassembled WGS sequence"/>
</dbReference>
<evidence type="ECO:0000313" key="6">
    <source>
        <dbReference type="EMBL" id="PQM42967.1"/>
    </source>
</evidence>
<dbReference type="EMBL" id="PJQY01002737">
    <property type="protein sequence ID" value="PQM42967.1"/>
    <property type="molecule type" value="Genomic_DNA"/>
</dbReference>
<dbReference type="OrthoDB" id="1588981at2759"/>
<reference evidence="6 7" key="1">
    <citation type="submission" date="2018-02" db="EMBL/GenBank/DDBJ databases">
        <title>Draft genome of wild Prunus yedoensis var. nudiflora.</title>
        <authorList>
            <person name="Baek S."/>
            <person name="Kim J.-H."/>
            <person name="Choi K."/>
            <person name="Kim G.-B."/>
            <person name="Cho A."/>
            <person name="Jang H."/>
            <person name="Shin C.-H."/>
            <person name="Yu H.-J."/>
            <person name="Mun J.-H."/>
        </authorList>
    </citation>
    <scope>NUCLEOTIDE SEQUENCE [LARGE SCALE GENOMIC DNA]</scope>
    <source>
        <strain evidence="7">cv. Jeju island</strain>
        <tissue evidence="6">Leaf</tissue>
    </source>
</reference>
<evidence type="ECO:0000313" key="7">
    <source>
        <dbReference type="Proteomes" id="UP000250321"/>
    </source>
</evidence>
<dbReference type="AlphaFoldDB" id="A0A314UZJ3"/>
<organism evidence="6 7">
    <name type="scientific">Prunus yedoensis var. nudiflora</name>
    <dbReference type="NCBI Taxonomy" id="2094558"/>
    <lineage>
        <taxon>Eukaryota</taxon>
        <taxon>Viridiplantae</taxon>
        <taxon>Streptophyta</taxon>
        <taxon>Embryophyta</taxon>
        <taxon>Tracheophyta</taxon>
        <taxon>Spermatophyta</taxon>
        <taxon>Magnoliopsida</taxon>
        <taxon>eudicotyledons</taxon>
        <taxon>Gunneridae</taxon>
        <taxon>Pentapetalae</taxon>
        <taxon>rosids</taxon>
        <taxon>fabids</taxon>
        <taxon>Rosales</taxon>
        <taxon>Rosaceae</taxon>
        <taxon>Amygdaloideae</taxon>
        <taxon>Amygdaleae</taxon>
        <taxon>Prunus</taxon>
    </lineage>
</organism>
<comment type="caution">
    <text evidence="6">The sequence shown here is derived from an EMBL/GenBank/DDBJ whole genome shotgun (WGS) entry which is preliminary data.</text>
</comment>
<protein>
    <submittedName>
        <fullName evidence="6">Putative zinc finger protein</fullName>
    </submittedName>
</protein>